<evidence type="ECO:0000256" key="5">
    <source>
        <dbReference type="ARBA" id="ARBA00022771"/>
    </source>
</evidence>
<evidence type="ECO:0000256" key="4">
    <source>
        <dbReference type="ARBA" id="ARBA00022737"/>
    </source>
</evidence>
<evidence type="ECO:0000256" key="8">
    <source>
        <dbReference type="PROSITE-ProRule" id="PRU00042"/>
    </source>
</evidence>
<feature type="domain" description="C2H2-type" evidence="10">
    <location>
        <begin position="464"/>
        <end position="491"/>
    </location>
</feature>
<comment type="caution">
    <text evidence="11">The sequence shown here is derived from an EMBL/GenBank/DDBJ whole genome shotgun (WGS) entry which is preliminary data.</text>
</comment>
<dbReference type="PANTHER" id="PTHR16515">
    <property type="entry name" value="PR DOMAIN ZINC FINGER PROTEIN"/>
    <property type="match status" value="1"/>
</dbReference>
<dbReference type="PANTHER" id="PTHR16515:SF49">
    <property type="entry name" value="GASTRULA ZINC FINGER PROTEIN XLCGF49.1-LIKE-RELATED"/>
    <property type="match status" value="1"/>
</dbReference>
<feature type="region of interest" description="Disordered" evidence="9">
    <location>
        <begin position="308"/>
        <end position="351"/>
    </location>
</feature>
<evidence type="ECO:0000259" key="10">
    <source>
        <dbReference type="PROSITE" id="PS50157"/>
    </source>
</evidence>
<keyword evidence="7" id="KW-0539">Nucleus</keyword>
<feature type="compositionally biased region" description="Basic and acidic residues" evidence="9">
    <location>
        <begin position="185"/>
        <end position="198"/>
    </location>
</feature>
<dbReference type="SUPFAM" id="SSF57667">
    <property type="entry name" value="beta-beta-alpha zinc fingers"/>
    <property type="match status" value="1"/>
</dbReference>
<comment type="subcellular location">
    <subcellularLocation>
        <location evidence="1">Nucleus</location>
    </subcellularLocation>
</comment>
<gene>
    <name evidence="11" type="ORF">HOLleu_25700</name>
</gene>
<dbReference type="GO" id="GO:0008270">
    <property type="term" value="F:zinc ion binding"/>
    <property type="evidence" value="ECO:0007669"/>
    <property type="project" value="UniProtKB-KW"/>
</dbReference>
<accession>A0A9Q1BSY1</accession>
<dbReference type="PROSITE" id="PS50157">
    <property type="entry name" value="ZINC_FINGER_C2H2_2"/>
    <property type="match status" value="3"/>
</dbReference>
<protein>
    <submittedName>
        <fullName evidence="11">Zinc finger and BTB domain-containing protein 24</fullName>
    </submittedName>
</protein>
<feature type="compositionally biased region" description="Polar residues" evidence="9">
    <location>
        <begin position="308"/>
        <end position="322"/>
    </location>
</feature>
<keyword evidence="3" id="KW-0479">Metal-binding</keyword>
<evidence type="ECO:0000256" key="9">
    <source>
        <dbReference type="SAM" id="MobiDB-lite"/>
    </source>
</evidence>
<evidence type="ECO:0000313" key="12">
    <source>
        <dbReference type="Proteomes" id="UP001152320"/>
    </source>
</evidence>
<feature type="domain" description="C2H2-type" evidence="10">
    <location>
        <begin position="520"/>
        <end position="546"/>
    </location>
</feature>
<keyword evidence="5 8" id="KW-0863">Zinc-finger</keyword>
<dbReference type="Pfam" id="PF17800">
    <property type="entry name" value="NPL"/>
    <property type="match status" value="1"/>
</dbReference>
<organism evidence="11 12">
    <name type="scientific">Holothuria leucospilota</name>
    <name type="common">Black long sea cucumber</name>
    <name type="synonym">Mertensiothuria leucospilota</name>
    <dbReference type="NCBI Taxonomy" id="206669"/>
    <lineage>
        <taxon>Eukaryota</taxon>
        <taxon>Metazoa</taxon>
        <taxon>Echinodermata</taxon>
        <taxon>Eleutherozoa</taxon>
        <taxon>Echinozoa</taxon>
        <taxon>Holothuroidea</taxon>
        <taxon>Aspidochirotacea</taxon>
        <taxon>Aspidochirotida</taxon>
        <taxon>Holothuriidae</taxon>
        <taxon>Holothuria</taxon>
    </lineage>
</organism>
<dbReference type="PROSITE" id="PS00028">
    <property type="entry name" value="ZINC_FINGER_C2H2_1"/>
    <property type="match status" value="2"/>
</dbReference>
<feature type="compositionally biased region" description="Low complexity" evidence="9">
    <location>
        <begin position="249"/>
        <end position="295"/>
    </location>
</feature>
<keyword evidence="12" id="KW-1185">Reference proteome</keyword>
<evidence type="ECO:0000256" key="1">
    <source>
        <dbReference type="ARBA" id="ARBA00004123"/>
    </source>
</evidence>
<feature type="domain" description="C2H2-type" evidence="10">
    <location>
        <begin position="492"/>
        <end position="519"/>
    </location>
</feature>
<evidence type="ECO:0000256" key="3">
    <source>
        <dbReference type="ARBA" id="ARBA00022723"/>
    </source>
</evidence>
<name>A0A9Q1BSY1_HOLLE</name>
<dbReference type="GO" id="GO:0005634">
    <property type="term" value="C:nucleus"/>
    <property type="evidence" value="ECO:0007669"/>
    <property type="project" value="UniProtKB-SubCell"/>
</dbReference>
<dbReference type="Gene3D" id="2.60.120.340">
    <property type="entry name" value="Nucleoplasmin core domain"/>
    <property type="match status" value="1"/>
</dbReference>
<proteinExistence type="inferred from homology"/>
<dbReference type="Proteomes" id="UP001152320">
    <property type="component" value="Chromosome 12"/>
</dbReference>
<dbReference type="InterPro" id="IPR041232">
    <property type="entry name" value="NPL"/>
</dbReference>
<evidence type="ECO:0000256" key="7">
    <source>
        <dbReference type="ARBA" id="ARBA00023242"/>
    </source>
</evidence>
<reference evidence="11" key="1">
    <citation type="submission" date="2021-10" db="EMBL/GenBank/DDBJ databases">
        <title>Tropical sea cucumber genome reveals ecological adaptation and Cuvierian tubules defense mechanism.</title>
        <authorList>
            <person name="Chen T."/>
        </authorList>
    </citation>
    <scope>NUCLEOTIDE SEQUENCE</scope>
    <source>
        <strain evidence="11">Nanhai2018</strain>
        <tissue evidence="11">Muscle</tissue>
    </source>
</reference>
<evidence type="ECO:0000313" key="11">
    <source>
        <dbReference type="EMBL" id="KAJ8032231.1"/>
    </source>
</evidence>
<dbReference type="AlphaFoldDB" id="A0A9Q1BSY1"/>
<sequence length="546" mass="61878">MIWGMTLEPGKLYTEVMGDEVHLSMATLESRKDFVPVENPDEKPDSICHIIMKTEKSEYLLCTLVNGNIYQQNLDLKLMPREKVTFSVQGSNVVYLTGYSTSYPDIDDQFEDELSETGDWEPYDMGETSLDNTDEAISFSDEVVPVKGEAEDVMEDVIEDIGDDHVQQPVTVVQLDNPDAPEQEEPPHLEKEDTKGAEDAETQEMIFSIAELEANVKEEPDDGVTIVPPEAEERPQGHDQAQQQMGEGQTLQDTHQQMQQQMQQQTHQQHSQQQMHQQQQSQQQMQQQQQSQLQHLQPQVQFLPNVQSTVQSPPQRPSTSHQRAPAHINQRGPRFTQRPRVGRGRPPLASRAVQRQRMRYMSPSNAQQTFQQQQSSASYPQQMQNVQGSPARMPIAYQGTTVRNVTPSAQMSQQVVNNPQVQGQAMLNQPGTSRQGMAGSSTGNSSRNMSAIALRKGIVTTKSTTCWICGKTFTSTSLCNRHLASHSNFRPYQCRLCDKAFHRSDNCRTHELSHNAKTEFNCRKCGRSYRWRCNRTQHEKKCTGSM</sequence>
<evidence type="ECO:0000256" key="2">
    <source>
        <dbReference type="ARBA" id="ARBA00006673"/>
    </source>
</evidence>
<dbReference type="OrthoDB" id="1902587at2759"/>
<dbReference type="SMART" id="SM00355">
    <property type="entry name" value="ZnF_C2H2"/>
    <property type="match status" value="3"/>
</dbReference>
<dbReference type="InterPro" id="IPR050331">
    <property type="entry name" value="Zinc_finger"/>
</dbReference>
<dbReference type="GO" id="GO:0010468">
    <property type="term" value="P:regulation of gene expression"/>
    <property type="evidence" value="ECO:0007669"/>
    <property type="project" value="TreeGrafter"/>
</dbReference>
<dbReference type="EMBL" id="JAIZAY010000012">
    <property type="protein sequence ID" value="KAJ8032231.1"/>
    <property type="molecule type" value="Genomic_DNA"/>
</dbReference>
<comment type="similarity">
    <text evidence="2">Belongs to the histone deacetylase HD2 family.</text>
</comment>
<evidence type="ECO:0000256" key="6">
    <source>
        <dbReference type="ARBA" id="ARBA00022833"/>
    </source>
</evidence>
<keyword evidence="6" id="KW-0862">Zinc</keyword>
<dbReference type="InterPro" id="IPR013087">
    <property type="entry name" value="Znf_C2H2_type"/>
</dbReference>
<dbReference type="InterPro" id="IPR036236">
    <property type="entry name" value="Znf_C2H2_sf"/>
</dbReference>
<dbReference type="Gene3D" id="3.30.160.60">
    <property type="entry name" value="Classic Zinc Finger"/>
    <property type="match status" value="2"/>
</dbReference>
<feature type="region of interest" description="Disordered" evidence="9">
    <location>
        <begin position="176"/>
        <end position="200"/>
    </location>
</feature>
<keyword evidence="4" id="KW-0677">Repeat</keyword>
<feature type="region of interest" description="Disordered" evidence="9">
    <location>
        <begin position="213"/>
        <end position="295"/>
    </location>
</feature>